<dbReference type="GO" id="GO:0005783">
    <property type="term" value="C:endoplasmic reticulum"/>
    <property type="evidence" value="ECO:0007669"/>
    <property type="project" value="TreeGrafter"/>
</dbReference>
<reference evidence="9 10" key="1">
    <citation type="submission" date="2016-08" db="EMBL/GenBank/DDBJ databases">
        <authorList>
            <consortium name="Lentinula edodes genome sequencing consortium"/>
            <person name="Sakamoto Y."/>
            <person name="Nakade K."/>
            <person name="Sato S."/>
            <person name="Yoshida Y."/>
            <person name="Miyazaki K."/>
            <person name="Natsume S."/>
            <person name="Konno N."/>
        </authorList>
    </citation>
    <scope>NUCLEOTIDE SEQUENCE [LARGE SCALE GENOMIC DNA]</scope>
    <source>
        <strain evidence="9 10">NBRC 111202</strain>
    </source>
</reference>
<keyword evidence="10" id="KW-1185">Reference proteome</keyword>
<dbReference type="InterPro" id="IPR049625">
    <property type="entry name" value="Glyco_transf_61_cat"/>
</dbReference>
<dbReference type="PANTHER" id="PTHR20961">
    <property type="entry name" value="GLYCOSYLTRANSFERASE"/>
    <property type="match status" value="1"/>
</dbReference>
<dbReference type="Pfam" id="PF04577">
    <property type="entry name" value="Glyco_transf_61"/>
    <property type="match status" value="1"/>
</dbReference>
<protein>
    <submittedName>
        <fullName evidence="9">Protein</fullName>
    </submittedName>
</protein>
<name>A0A1Q3EM49_LENED</name>
<accession>A0A1Q3EM49</accession>
<evidence type="ECO:0000313" key="9">
    <source>
        <dbReference type="EMBL" id="GAW08270.1"/>
    </source>
</evidence>
<evidence type="ECO:0000256" key="5">
    <source>
        <dbReference type="ARBA" id="ARBA00022989"/>
    </source>
</evidence>
<organism evidence="9 10">
    <name type="scientific">Lentinula edodes</name>
    <name type="common">Shiitake mushroom</name>
    <name type="synonym">Lentinus edodes</name>
    <dbReference type="NCBI Taxonomy" id="5353"/>
    <lineage>
        <taxon>Eukaryota</taxon>
        <taxon>Fungi</taxon>
        <taxon>Dikarya</taxon>
        <taxon>Basidiomycota</taxon>
        <taxon>Agaricomycotina</taxon>
        <taxon>Agaricomycetes</taxon>
        <taxon>Agaricomycetidae</taxon>
        <taxon>Agaricales</taxon>
        <taxon>Marasmiineae</taxon>
        <taxon>Omphalotaceae</taxon>
        <taxon>Lentinula</taxon>
    </lineage>
</organism>
<evidence type="ECO:0000259" key="8">
    <source>
        <dbReference type="Pfam" id="PF04577"/>
    </source>
</evidence>
<dbReference type="GO" id="GO:0035269">
    <property type="term" value="P:protein O-linked glycosylation via mannose"/>
    <property type="evidence" value="ECO:0007669"/>
    <property type="project" value="TreeGrafter"/>
</dbReference>
<keyword evidence="7" id="KW-0325">Glycoprotein</keyword>
<reference evidence="9 10" key="2">
    <citation type="submission" date="2017-02" db="EMBL/GenBank/DDBJ databases">
        <title>A genome survey and senescence transcriptome analysis in Lentinula edodes.</title>
        <authorList>
            <person name="Sakamoto Y."/>
            <person name="Nakade K."/>
            <person name="Sato S."/>
            <person name="Yoshida Y."/>
            <person name="Miyazaki K."/>
            <person name="Natsume S."/>
            <person name="Konno N."/>
        </authorList>
    </citation>
    <scope>NUCLEOTIDE SEQUENCE [LARGE SCALE GENOMIC DNA]</scope>
    <source>
        <strain evidence="9 10">NBRC 111202</strain>
    </source>
</reference>
<comment type="subcellular location">
    <subcellularLocation>
        <location evidence="1">Membrane</location>
        <topology evidence="1">Single-pass membrane protein</topology>
    </subcellularLocation>
</comment>
<sequence>MYVHCASPELVPQRPPHSSPRNAVYIKHSKLFKPEKSGCIKNATYLFTSETSVEDTADFHLRDSVSESSSIALVCINAPTSIVEVVVFVEQSAEVFNLTKNSPTFLLGDHQSPMTVFRHQFSWRDIMLLLLGATMMHLVTVFYSIGPTETSFIINTHVHDISQAEFIKPSPPPPPDPPATIAPGFPSDLEYLGDVHRIAGVHLTSALPMTSIMHHAPGYTIFRNLYMSNGTLFILSPNNSFPEIRMMTSVSMFADGSPENIAAREPNSDIMDFITPEAAKKRWGGDVQNGVRNHVFTVEGNTALFNDPSQFLRHYYHFVAELWIGAQAFWHGAFSSPPIESTIPDLRKSSNVGGQNWNAYPIDTQTQHESAYQLHHPAPPPIHRSIFMHATADGWRDDPGFNSYFLRAAYPSMSVEHQEDWDDRVAASRSNSGQDQDRAWLFPTAMLIDRSATFRDDMTGSHTQRTAAQAWEYMRNIGRLRGERVGGWWEPVRDAVLRFAGAGDVQEEYRERELLLDGTEDRRAENKMGEDGHIGVTKQIDIPMPHKVVVTYISRQSGVRRKLTPASHESLVSALRESADRKGFELIIMEAEKLTKDEQLQVIGRTTILLGVHGNGLTHLVFMPPTRLSSVIEIFYPGGFAHDYHWTARALGMQHFAVWNDTFLTHPDEPSVVYPEGFQDDYIPVHGPTVAKIIEDRLDGKFS</sequence>
<keyword evidence="4" id="KW-0812">Transmembrane</keyword>
<evidence type="ECO:0000256" key="1">
    <source>
        <dbReference type="ARBA" id="ARBA00004167"/>
    </source>
</evidence>
<dbReference type="PANTHER" id="PTHR20961:SF38">
    <property type="entry name" value="PROTEIN O-LINKED-MANNOSE BETA-1,4-N-ACETYLGLUCOSAMINYLTRANSFERASE 2"/>
    <property type="match status" value="1"/>
</dbReference>
<dbReference type="GO" id="GO:0097363">
    <property type="term" value="F:protein O-acetylglucosaminyltransferase activity"/>
    <property type="evidence" value="ECO:0007669"/>
    <property type="project" value="TreeGrafter"/>
</dbReference>
<keyword evidence="6" id="KW-0472">Membrane</keyword>
<keyword evidence="5" id="KW-1133">Transmembrane helix</keyword>
<dbReference type="GO" id="GO:0016020">
    <property type="term" value="C:membrane"/>
    <property type="evidence" value="ECO:0007669"/>
    <property type="project" value="UniProtKB-SubCell"/>
</dbReference>
<dbReference type="AlphaFoldDB" id="A0A1Q3EM49"/>
<keyword evidence="3" id="KW-0808">Transferase</keyword>
<evidence type="ECO:0000256" key="4">
    <source>
        <dbReference type="ARBA" id="ARBA00022692"/>
    </source>
</evidence>
<dbReference type="STRING" id="5353.A0A1Q3EM49"/>
<proteinExistence type="predicted"/>
<evidence type="ECO:0000256" key="6">
    <source>
        <dbReference type="ARBA" id="ARBA00023136"/>
    </source>
</evidence>
<evidence type="ECO:0000256" key="7">
    <source>
        <dbReference type="ARBA" id="ARBA00023180"/>
    </source>
</evidence>
<comment type="caution">
    <text evidence="9">The sequence shown here is derived from an EMBL/GenBank/DDBJ whole genome shotgun (WGS) entry which is preliminary data.</text>
</comment>
<dbReference type="InterPro" id="IPR007657">
    <property type="entry name" value="Glycosyltransferase_61"/>
</dbReference>
<keyword evidence="2" id="KW-0328">Glycosyltransferase</keyword>
<gene>
    <name evidence="9" type="ORF">LENED_010324</name>
</gene>
<evidence type="ECO:0000313" key="10">
    <source>
        <dbReference type="Proteomes" id="UP000188533"/>
    </source>
</evidence>
<dbReference type="Proteomes" id="UP000188533">
    <property type="component" value="Unassembled WGS sequence"/>
</dbReference>
<evidence type="ECO:0000256" key="3">
    <source>
        <dbReference type="ARBA" id="ARBA00022679"/>
    </source>
</evidence>
<evidence type="ECO:0000256" key="2">
    <source>
        <dbReference type="ARBA" id="ARBA00022676"/>
    </source>
</evidence>
<feature type="domain" description="Glycosyltransferase 61 catalytic" evidence="8">
    <location>
        <begin position="548"/>
        <end position="626"/>
    </location>
</feature>
<dbReference type="EMBL" id="BDGU01000612">
    <property type="protein sequence ID" value="GAW08270.1"/>
    <property type="molecule type" value="Genomic_DNA"/>
</dbReference>